<accession>W7YTP3</accession>
<dbReference type="STRING" id="1236976.JCM16418_4769"/>
<feature type="transmembrane region" description="Helical" evidence="1">
    <location>
        <begin position="7"/>
        <end position="29"/>
    </location>
</feature>
<reference evidence="2 3" key="1">
    <citation type="journal article" date="2014" name="Genome Announc.">
        <title>Draft Genome Sequence of Paenibacillus pini JCM 16418T, Isolated from the Rhizosphere of Pine Tree.</title>
        <authorList>
            <person name="Yuki M."/>
            <person name="Oshima K."/>
            <person name="Suda W."/>
            <person name="Oshida Y."/>
            <person name="Kitamura K."/>
            <person name="Iida Y."/>
            <person name="Hattori M."/>
            <person name="Ohkuma M."/>
        </authorList>
    </citation>
    <scope>NUCLEOTIDE SEQUENCE [LARGE SCALE GENOMIC DNA]</scope>
    <source>
        <strain evidence="2 3">JCM 16418</strain>
    </source>
</reference>
<keyword evidence="3" id="KW-1185">Reference proteome</keyword>
<dbReference type="EMBL" id="BAVZ01000027">
    <property type="protein sequence ID" value="GAF10558.1"/>
    <property type="molecule type" value="Genomic_DNA"/>
</dbReference>
<keyword evidence="1" id="KW-0812">Transmembrane</keyword>
<name>W7YTP3_9BACL</name>
<evidence type="ECO:0000313" key="3">
    <source>
        <dbReference type="Proteomes" id="UP000019364"/>
    </source>
</evidence>
<sequence length="78" mass="8888">MISIQHFVGILMFLAKMMPLTYCIGLAWADFYAETPMCSKIVIHNPLSDLIVMAGFFLVFQLLERLCLRSWSGIVNCN</sequence>
<comment type="caution">
    <text evidence="2">The sequence shown here is derived from an EMBL/GenBank/DDBJ whole genome shotgun (WGS) entry which is preliminary data.</text>
</comment>
<protein>
    <submittedName>
        <fullName evidence="2">Uncharacterized protein</fullName>
    </submittedName>
</protein>
<organism evidence="2 3">
    <name type="scientific">Paenibacillus pini JCM 16418</name>
    <dbReference type="NCBI Taxonomy" id="1236976"/>
    <lineage>
        <taxon>Bacteria</taxon>
        <taxon>Bacillati</taxon>
        <taxon>Bacillota</taxon>
        <taxon>Bacilli</taxon>
        <taxon>Bacillales</taxon>
        <taxon>Paenibacillaceae</taxon>
        <taxon>Paenibacillus</taxon>
    </lineage>
</organism>
<keyword evidence="1" id="KW-0472">Membrane</keyword>
<gene>
    <name evidence="2" type="ORF">JCM16418_4769</name>
</gene>
<evidence type="ECO:0000256" key="1">
    <source>
        <dbReference type="SAM" id="Phobius"/>
    </source>
</evidence>
<keyword evidence="1" id="KW-1133">Transmembrane helix</keyword>
<feature type="transmembrane region" description="Helical" evidence="1">
    <location>
        <begin position="41"/>
        <end position="63"/>
    </location>
</feature>
<dbReference type="AlphaFoldDB" id="W7YTP3"/>
<proteinExistence type="predicted"/>
<dbReference type="Proteomes" id="UP000019364">
    <property type="component" value="Unassembled WGS sequence"/>
</dbReference>
<evidence type="ECO:0000313" key="2">
    <source>
        <dbReference type="EMBL" id="GAF10558.1"/>
    </source>
</evidence>